<feature type="region of interest" description="Disordered" evidence="1">
    <location>
        <begin position="1"/>
        <end position="20"/>
    </location>
</feature>
<gene>
    <name evidence="2" type="ORF">AVDCRST_MAG40-2599</name>
</gene>
<organism evidence="2">
    <name type="scientific">uncultured Gemmatimonadaceae bacterium</name>
    <dbReference type="NCBI Taxonomy" id="246130"/>
    <lineage>
        <taxon>Bacteria</taxon>
        <taxon>Pseudomonadati</taxon>
        <taxon>Gemmatimonadota</taxon>
        <taxon>Gemmatimonadia</taxon>
        <taxon>Gemmatimonadales</taxon>
        <taxon>Gemmatimonadaceae</taxon>
        <taxon>environmental samples</taxon>
    </lineage>
</organism>
<dbReference type="AlphaFoldDB" id="A0A6J4LZ97"/>
<evidence type="ECO:0000313" key="2">
    <source>
        <dbReference type="EMBL" id="CAA9345468.1"/>
    </source>
</evidence>
<proteinExistence type="predicted"/>
<sequence length="106" mass="12289">MNRLTEFFEEPGAREPSGDYYTVETQCDSFVVSRAVAADVERALDQVPPAGWIVFSDLTGARHRLRTRLVERVSECLAAQRAARRAFYRARRREAKADRRPWEDEE</sequence>
<name>A0A6J4LZ97_9BACT</name>
<dbReference type="EMBL" id="CADCTX010000738">
    <property type="protein sequence ID" value="CAA9345468.1"/>
    <property type="molecule type" value="Genomic_DNA"/>
</dbReference>
<protein>
    <submittedName>
        <fullName evidence="2">Uncharacterized protein</fullName>
    </submittedName>
</protein>
<reference evidence="2" key="1">
    <citation type="submission" date="2020-02" db="EMBL/GenBank/DDBJ databases">
        <authorList>
            <person name="Meier V. D."/>
        </authorList>
    </citation>
    <scope>NUCLEOTIDE SEQUENCE</scope>
    <source>
        <strain evidence="2">AVDCRST_MAG40</strain>
    </source>
</reference>
<accession>A0A6J4LZ97</accession>
<evidence type="ECO:0000256" key="1">
    <source>
        <dbReference type="SAM" id="MobiDB-lite"/>
    </source>
</evidence>